<comment type="caution">
    <text evidence="4">The sequence shown here is derived from an EMBL/GenBank/DDBJ whole genome shotgun (WGS) entry which is preliminary data.</text>
</comment>
<feature type="compositionally biased region" description="Acidic residues" evidence="1">
    <location>
        <begin position="604"/>
        <end position="615"/>
    </location>
</feature>
<organism evidence="4 5">
    <name type="scientific">Corynebacterium otitidis ATCC 51513</name>
    <dbReference type="NCBI Taxonomy" id="883169"/>
    <lineage>
        <taxon>Bacteria</taxon>
        <taxon>Bacillati</taxon>
        <taxon>Actinomycetota</taxon>
        <taxon>Actinomycetes</taxon>
        <taxon>Mycobacteriales</taxon>
        <taxon>Corynebacteriaceae</taxon>
        <taxon>Corynebacterium</taxon>
    </lineage>
</organism>
<dbReference type="eggNOG" id="COG3170">
    <property type="taxonomic scope" value="Bacteria"/>
</dbReference>
<dbReference type="PATRIC" id="fig|883169.3.peg.1745"/>
<evidence type="ECO:0000313" key="5">
    <source>
        <dbReference type="Proteomes" id="UP000006078"/>
    </source>
</evidence>
<dbReference type="Proteomes" id="UP000006078">
    <property type="component" value="Unassembled WGS sequence"/>
</dbReference>
<gene>
    <name evidence="4" type="ORF">HMPREF9719_01806</name>
</gene>
<dbReference type="STRING" id="29321.AAV33_09380"/>
<dbReference type="AlphaFoldDB" id="K0YDJ9"/>
<feature type="signal peptide" evidence="3">
    <location>
        <begin position="1"/>
        <end position="30"/>
    </location>
</feature>
<feature type="region of interest" description="Disordered" evidence="1">
    <location>
        <begin position="437"/>
        <end position="467"/>
    </location>
</feature>
<name>K0YDJ9_9CORY</name>
<sequence length="862" mass="90096">MTAAARRRARGLLAAALAAGLAAPAAPAWGADVAASDSRPQVGEAWANPDVRAGEHDPEVRLTITDVSDRGMTEGGVVELKLRVENDSSDSFESVTVTPRHAPAIAAVSDIRAALAADANQYATAGVPIALDEPLGPGESAELTVRVNADDGEPGSLPLGGPGTHPVLVEAAATPTDGGDGAPSYTTQRTVVTVRPESDPGEPGEADGDETDEGEPAPQLTMLYPLAARLPIVPGETGESPEPAPLLMTDDSLAEELAPGGRLEGLLGGYEQLRDNEDLSRATCLAVDPALLDAVSRMRDGYAIGAAREGFAPTQRRLRDSWLEDDAPEVDSWRESSPAAEEFLSRLSEAAADQCVVALPWANADLDALERVGNEWLMREALSRGPEAVEEAIGVRPRPNIVLPGSGVLTDATARQLGWADEESTEEGTGLSDAFEEQAEGAAREGSSLTLEEPGLGGDTPPGPTPQATVRALVAGNTAERPEDAGRFGQPAENVRTVSVNPSLSGLLATLGETPETPAYTDPGLRFDYRLDSPAARRAAGAAGVRLALDEQRAAAEQEPTLLAPPPTWGGAEAATLVAEAADLVAAGDAEPLPLEGYLAPSPEQEEALAEEADNAEPAPAGPGLPAGPGGGESPFPDPAAADDRELVRVRQQANFADDLTRIMRNAEQISLKRYEFTAPLRQDLLNALSLTEARSLPLADEERRRATNRLSENRAMLVSLRDSVSLLPPGNVYTRASESSPLLLVAENGLPLPAVARIAYDPGESAVRLHEDEILHIPARGSITAQLDIVDEEPGGQSTMRVWLTTPQGAQISDSVPLTVQTRAGEASAATAIVAGGGLLAVLVVFQIGRHRRHRREAGEA</sequence>
<accession>K0YDJ9</accession>
<feature type="region of interest" description="Disordered" evidence="1">
    <location>
        <begin position="193"/>
        <end position="217"/>
    </location>
</feature>
<proteinExistence type="predicted"/>
<dbReference type="EMBL" id="AHAE01000085">
    <property type="protein sequence ID" value="EJZ81228.1"/>
    <property type="molecule type" value="Genomic_DNA"/>
</dbReference>
<keyword evidence="2" id="KW-0472">Membrane</keyword>
<evidence type="ECO:0000313" key="4">
    <source>
        <dbReference type="EMBL" id="EJZ81228.1"/>
    </source>
</evidence>
<evidence type="ECO:0000256" key="3">
    <source>
        <dbReference type="SAM" id="SignalP"/>
    </source>
</evidence>
<evidence type="ECO:0000256" key="1">
    <source>
        <dbReference type="SAM" id="MobiDB-lite"/>
    </source>
</evidence>
<feature type="transmembrane region" description="Helical" evidence="2">
    <location>
        <begin position="828"/>
        <end position="847"/>
    </location>
</feature>
<reference evidence="4 5" key="1">
    <citation type="submission" date="2012-08" db="EMBL/GenBank/DDBJ databases">
        <title>The Genome Sequence of Turicella otitidis ATCC 51513.</title>
        <authorList>
            <consortium name="The Broad Institute Genome Sequencing Platform"/>
            <person name="Earl A."/>
            <person name="Ward D."/>
            <person name="Feldgarden M."/>
            <person name="Gevers D."/>
            <person name="Huys G."/>
            <person name="Walker B."/>
            <person name="Young S.K."/>
            <person name="Zeng Q."/>
            <person name="Gargeya S."/>
            <person name="Fitzgerald M."/>
            <person name="Haas B."/>
            <person name="Abouelleil A."/>
            <person name="Alvarado L."/>
            <person name="Arachchi H.M."/>
            <person name="Berlin A.M."/>
            <person name="Chapman S.B."/>
            <person name="Goldberg J."/>
            <person name="Griggs A."/>
            <person name="Gujja S."/>
            <person name="Hansen M."/>
            <person name="Howarth C."/>
            <person name="Imamovic A."/>
            <person name="Larimer J."/>
            <person name="McCowen C."/>
            <person name="Montmayeur A."/>
            <person name="Murphy C."/>
            <person name="Neiman D."/>
            <person name="Pearson M."/>
            <person name="Priest M."/>
            <person name="Roberts A."/>
            <person name="Saif S."/>
            <person name="Shea T."/>
            <person name="Sisk P."/>
            <person name="Sykes S."/>
            <person name="Wortman J."/>
            <person name="Nusbaum C."/>
            <person name="Birren B."/>
        </authorList>
    </citation>
    <scope>NUCLEOTIDE SEQUENCE [LARGE SCALE GENOMIC DNA]</scope>
    <source>
        <strain evidence="4 5">ATCC 51513</strain>
    </source>
</reference>
<feature type="compositionally biased region" description="Acidic residues" evidence="1">
    <location>
        <begin position="199"/>
        <end position="215"/>
    </location>
</feature>
<protein>
    <recommendedName>
        <fullName evidence="6">Secreted protein</fullName>
    </recommendedName>
</protein>
<feature type="chain" id="PRO_5003841608" description="Secreted protein" evidence="3">
    <location>
        <begin position="31"/>
        <end position="862"/>
    </location>
</feature>
<keyword evidence="2" id="KW-1133">Transmembrane helix</keyword>
<evidence type="ECO:0000256" key="2">
    <source>
        <dbReference type="SAM" id="Phobius"/>
    </source>
</evidence>
<dbReference type="HOGENOM" id="CLU_017917_0_0_11"/>
<keyword evidence="3" id="KW-0732">Signal</keyword>
<keyword evidence="5" id="KW-1185">Reference proteome</keyword>
<feature type="region of interest" description="Disordered" evidence="1">
    <location>
        <begin position="603"/>
        <end position="641"/>
    </location>
</feature>
<evidence type="ECO:0008006" key="6">
    <source>
        <dbReference type="Google" id="ProtNLM"/>
    </source>
</evidence>
<keyword evidence="2" id="KW-0812">Transmembrane</keyword>